<protein>
    <submittedName>
        <fullName evidence="3">Uncharacterized protein</fullName>
    </submittedName>
</protein>
<organism evidence="2 3">
    <name type="scientific">Spinacia oleracea</name>
    <name type="common">Spinach</name>
    <dbReference type="NCBI Taxonomy" id="3562"/>
    <lineage>
        <taxon>Eukaryota</taxon>
        <taxon>Viridiplantae</taxon>
        <taxon>Streptophyta</taxon>
        <taxon>Embryophyta</taxon>
        <taxon>Tracheophyta</taxon>
        <taxon>Spermatophyta</taxon>
        <taxon>Magnoliopsida</taxon>
        <taxon>eudicotyledons</taxon>
        <taxon>Gunneridae</taxon>
        <taxon>Pentapetalae</taxon>
        <taxon>Caryophyllales</taxon>
        <taxon>Chenopodiaceae</taxon>
        <taxon>Chenopodioideae</taxon>
        <taxon>Anserineae</taxon>
        <taxon>Spinacia</taxon>
    </lineage>
</organism>
<evidence type="ECO:0000313" key="2">
    <source>
        <dbReference type="Proteomes" id="UP000813463"/>
    </source>
</evidence>
<proteinExistence type="predicted"/>
<evidence type="ECO:0000256" key="1">
    <source>
        <dbReference type="SAM" id="MobiDB-lite"/>
    </source>
</evidence>
<feature type="region of interest" description="Disordered" evidence="1">
    <location>
        <begin position="15"/>
        <end position="53"/>
    </location>
</feature>
<reference evidence="3" key="2">
    <citation type="submission" date="2025-08" db="UniProtKB">
        <authorList>
            <consortium name="RefSeq"/>
        </authorList>
    </citation>
    <scope>IDENTIFICATION</scope>
    <source>
        <tissue evidence="3">Leaf</tissue>
    </source>
</reference>
<dbReference type="PANTHER" id="PTHR35750:SF1">
    <property type="entry name" value="PHOSPHOLIPID HYDROPEROXIDE GLUTATHIONE PEROXIDASE"/>
    <property type="match status" value="1"/>
</dbReference>
<keyword evidence="2" id="KW-1185">Reference proteome</keyword>
<evidence type="ECO:0000313" key="3">
    <source>
        <dbReference type="RefSeq" id="XP_056687410.1"/>
    </source>
</evidence>
<dbReference type="GeneID" id="130462675"/>
<reference evidence="2" key="1">
    <citation type="journal article" date="2021" name="Nat. Commun.">
        <title>Genomic analyses provide insights into spinach domestication and the genetic basis of agronomic traits.</title>
        <authorList>
            <person name="Cai X."/>
            <person name="Sun X."/>
            <person name="Xu C."/>
            <person name="Sun H."/>
            <person name="Wang X."/>
            <person name="Ge C."/>
            <person name="Zhang Z."/>
            <person name="Wang Q."/>
            <person name="Fei Z."/>
            <person name="Jiao C."/>
            <person name="Wang Q."/>
        </authorList>
    </citation>
    <scope>NUCLEOTIDE SEQUENCE [LARGE SCALE GENOMIC DNA]</scope>
    <source>
        <strain evidence="2">cv. Varoflay</strain>
    </source>
</reference>
<name>A0ABM3QVL8_SPIOL</name>
<accession>A0ABM3QVL8</accession>
<sequence>MRFLKKVFGFLGFPKDEGHESREEDDDVNTTNNSDDVHRNRMNVDPIHTGPRKGFSVPVQVPVERPAVGPILVPCNGNGGLQGLKWYAQRLRIDEDGDIADEFFHEVLQDTSHYSHITPDQPKSFPRYQVKSNVRRVKVKDQRLAPDGKFQNGVDCQGQLQWV</sequence>
<dbReference type="PANTHER" id="PTHR35750">
    <property type="entry name" value="PHOSPHOLIPID HYDROPEROXIDE GLUTATHIONE PEROXIDASE"/>
    <property type="match status" value="1"/>
</dbReference>
<dbReference type="Proteomes" id="UP000813463">
    <property type="component" value="Chromosome 6"/>
</dbReference>
<gene>
    <name evidence="3" type="primary">LOC130462675</name>
</gene>
<dbReference type="RefSeq" id="XP_056687410.1">
    <property type="nucleotide sequence ID" value="XM_056831432.1"/>
</dbReference>